<feature type="region of interest" description="Disordered" evidence="1">
    <location>
        <begin position="398"/>
        <end position="469"/>
    </location>
</feature>
<sequence length="899" mass="98799">MMVKNYDDTKENADHSFSSKSFKFSDNAHRLTVEMNIPSFSSYSVSNMGNDDITITSSGSSTLNSAGLEKLVKGKKMEDENHKGAEVEPAAPERFENKVKVETNVISAVEDEENREVTAGLGKKYATYDNDRPVQKTNGNIITASTNITTHVVKKKNPLASYVERQNRTTSSSINSPCDMGNTSTITSKMMVDTVAASGSYDYSSSSESLIYSLGDTVKSGDPLGDLTAFITDASEMLKDVDNEIGSGFAQRDGGVQTSNSNLSSTRLSADAITDLVASTLAECRLLLEMSPPPTPYGEHGHDGFGFSAVYTRGERRFDGRTTDAHQPDERPYSQSWLQQARCAINEEGNKDNYGCTLAMSGRTGGSPYSSSSSSTTSIVSTSTFTNILTCDEVGINSTRKTNMDGKSTEKDQCHPIRIGDETSINNKVEEHHQQQRENMSFLKSSSRSSGSSGGDNDYQEEPSTPVSRAEYRILQRREKLIQSLEKVNRILEKSTGNRQRPQVEEMPTNQTMTTSERTSVNGASNSENNYIMVAQKSSRRKMELRVDTEANTSSSSSGPQNQTAASHAEVLVAASDKDSEEILMIDDGGISVSISSTHKPTTCTMQRLECISSDPPSFAANIFRADCGYHGEGTSAPELIEFGHVQSMSQESSLTDNNDDTLFLLADNRTMQSPADEKSTASSSKVRLHAKVKDHGLNNAIKGGLQTWQGKERQQMCPQFLPSLKYSTMQEHDVFADDNIVGLVTNNDNDFHRSPVWGTKQVAAPSSERGVKQATRMNNSGKFIKKLFTQSFDDGFSRHVEFHDQVNACNTIERSVSHAREEEQRDDKMSGPTYDFSLHSCSMSPSSSNDDQCWLKSGQPQHHRLGDGSLVTHKPRRLHIKILNTLRGGMKKSRKNVT</sequence>
<dbReference type="EMBL" id="JALLAZ020001753">
    <property type="protein sequence ID" value="KAL3765306.1"/>
    <property type="molecule type" value="Genomic_DNA"/>
</dbReference>
<feature type="compositionally biased region" description="Basic and acidic residues" evidence="1">
    <location>
        <begin position="817"/>
        <end position="830"/>
    </location>
</feature>
<proteinExistence type="predicted"/>
<name>A0ABD3MTM1_9STRA</name>
<comment type="caution">
    <text evidence="2">The sequence shown here is derived from an EMBL/GenBank/DDBJ whole genome shotgun (WGS) entry which is preliminary data.</text>
</comment>
<feature type="compositionally biased region" description="Polar residues" evidence="1">
    <location>
        <begin position="550"/>
        <end position="566"/>
    </location>
</feature>
<evidence type="ECO:0000256" key="1">
    <source>
        <dbReference type="SAM" id="MobiDB-lite"/>
    </source>
</evidence>
<organism evidence="2 3">
    <name type="scientific">Stephanodiscus triporus</name>
    <dbReference type="NCBI Taxonomy" id="2934178"/>
    <lineage>
        <taxon>Eukaryota</taxon>
        <taxon>Sar</taxon>
        <taxon>Stramenopiles</taxon>
        <taxon>Ochrophyta</taxon>
        <taxon>Bacillariophyta</taxon>
        <taxon>Coscinodiscophyceae</taxon>
        <taxon>Thalassiosirophycidae</taxon>
        <taxon>Stephanodiscales</taxon>
        <taxon>Stephanodiscaceae</taxon>
        <taxon>Stephanodiscus</taxon>
    </lineage>
</organism>
<accession>A0ABD3MTM1</accession>
<reference evidence="2 3" key="1">
    <citation type="submission" date="2024-10" db="EMBL/GenBank/DDBJ databases">
        <title>Updated reference genomes for cyclostephanoid diatoms.</title>
        <authorList>
            <person name="Roberts W.R."/>
            <person name="Alverson A.J."/>
        </authorList>
    </citation>
    <scope>NUCLEOTIDE SEQUENCE [LARGE SCALE GENOMIC DNA]</scope>
    <source>
        <strain evidence="2 3">AJA276-08</strain>
    </source>
</reference>
<keyword evidence="3" id="KW-1185">Reference proteome</keyword>
<gene>
    <name evidence="2" type="ORF">ACHAW5_006091</name>
</gene>
<feature type="compositionally biased region" description="Low complexity" evidence="1">
    <location>
        <begin position="838"/>
        <end position="849"/>
    </location>
</feature>
<feature type="compositionally biased region" description="Polar residues" evidence="1">
    <location>
        <begin position="508"/>
        <end position="530"/>
    </location>
</feature>
<evidence type="ECO:0000313" key="2">
    <source>
        <dbReference type="EMBL" id="KAL3765306.1"/>
    </source>
</evidence>
<evidence type="ECO:0000313" key="3">
    <source>
        <dbReference type="Proteomes" id="UP001530315"/>
    </source>
</evidence>
<feature type="region of interest" description="Disordered" evidence="1">
    <location>
        <begin position="492"/>
        <end position="569"/>
    </location>
</feature>
<feature type="region of interest" description="Disordered" evidence="1">
    <location>
        <begin position="817"/>
        <end position="870"/>
    </location>
</feature>
<protein>
    <submittedName>
        <fullName evidence="2">Uncharacterized protein</fullName>
    </submittedName>
</protein>
<dbReference type="Proteomes" id="UP001530315">
    <property type="component" value="Unassembled WGS sequence"/>
</dbReference>
<dbReference type="AlphaFoldDB" id="A0ABD3MTM1"/>
<feature type="compositionally biased region" description="Basic and acidic residues" evidence="1">
    <location>
        <begin position="402"/>
        <end position="421"/>
    </location>
</feature>